<proteinExistence type="predicted"/>
<accession>Q0RR29</accession>
<protein>
    <recommendedName>
        <fullName evidence="3">RCC1-like domain-containing protein</fullName>
    </recommendedName>
</protein>
<organism evidence="4 5">
    <name type="scientific">Frankia alni (strain DSM 45986 / CECT 9034 / ACN14a)</name>
    <dbReference type="NCBI Taxonomy" id="326424"/>
    <lineage>
        <taxon>Bacteria</taxon>
        <taxon>Bacillati</taxon>
        <taxon>Actinomycetota</taxon>
        <taxon>Actinomycetes</taxon>
        <taxon>Frankiales</taxon>
        <taxon>Frankiaceae</taxon>
        <taxon>Frankia</taxon>
    </lineage>
</organism>
<dbReference type="Pfam" id="PF13540">
    <property type="entry name" value="RCC1_2"/>
    <property type="match status" value="1"/>
</dbReference>
<feature type="signal peptide" evidence="2">
    <location>
        <begin position="1"/>
        <end position="28"/>
    </location>
</feature>
<feature type="domain" description="RCC1-like" evidence="3">
    <location>
        <begin position="39"/>
        <end position="329"/>
    </location>
</feature>
<reference evidence="4 5" key="1">
    <citation type="journal article" date="2007" name="Genome Res.">
        <title>Genome characteristics of facultatively symbiotic Frankia sp. strains reflect host range and host plant biogeography.</title>
        <authorList>
            <person name="Normand P."/>
            <person name="Lapierre P."/>
            <person name="Tisa L.S."/>
            <person name="Gogarten J.P."/>
            <person name="Alloisio N."/>
            <person name="Bagnarol E."/>
            <person name="Bassi C.A."/>
            <person name="Berry A.M."/>
            <person name="Bickhart D.M."/>
            <person name="Choisne N."/>
            <person name="Couloux A."/>
            <person name="Cournoyer B."/>
            <person name="Cruveiller S."/>
            <person name="Daubin V."/>
            <person name="Demange N."/>
            <person name="Francino M.P."/>
            <person name="Goltsman E."/>
            <person name="Huang Y."/>
            <person name="Kopp O.R."/>
            <person name="Labarre L."/>
            <person name="Lapidus A."/>
            <person name="Lavire C."/>
            <person name="Marechal J."/>
            <person name="Martinez M."/>
            <person name="Mastronunzio J.E."/>
            <person name="Mullin B.C."/>
            <person name="Niemann J."/>
            <person name="Pujic P."/>
            <person name="Rawnsley T."/>
            <person name="Rouy Z."/>
            <person name="Schenowitz C."/>
            <person name="Sellstedt A."/>
            <person name="Tavares F."/>
            <person name="Tomkins J.P."/>
            <person name="Vallenet D."/>
            <person name="Valverde C."/>
            <person name="Wall L.G."/>
            <person name="Wang Y."/>
            <person name="Medigue C."/>
            <person name="Benson D.R."/>
        </authorList>
    </citation>
    <scope>NUCLEOTIDE SEQUENCE [LARGE SCALE GENOMIC DNA]</scope>
    <source>
        <strain evidence="5">DSM 45986 / CECT 9034 / ACN14a</strain>
    </source>
</reference>
<dbReference type="STRING" id="326424.FRAAL1334"/>
<dbReference type="SUPFAM" id="SSF50985">
    <property type="entry name" value="RCC1/BLIP-II"/>
    <property type="match status" value="1"/>
</dbReference>
<keyword evidence="1" id="KW-0677">Repeat</keyword>
<feature type="chain" id="PRO_5004176181" description="RCC1-like domain-containing protein" evidence="2">
    <location>
        <begin position="29"/>
        <end position="408"/>
    </location>
</feature>
<name>Q0RR29_FRAAA</name>
<gene>
    <name evidence="4" type="ordered locus">FRAAL1334</name>
</gene>
<evidence type="ECO:0000256" key="2">
    <source>
        <dbReference type="SAM" id="SignalP"/>
    </source>
</evidence>
<dbReference type="InterPro" id="IPR051625">
    <property type="entry name" value="Signaling_Regulatory_Domain"/>
</dbReference>
<evidence type="ECO:0000313" key="4">
    <source>
        <dbReference type="EMBL" id="CAJ59994.1"/>
    </source>
</evidence>
<dbReference type="InterPro" id="IPR009091">
    <property type="entry name" value="RCC1/BLIP-II"/>
</dbReference>
<dbReference type="eggNOG" id="COG5184">
    <property type="taxonomic scope" value="Bacteria"/>
</dbReference>
<dbReference type="OrthoDB" id="9796385at2"/>
<dbReference type="Gene3D" id="2.130.10.30">
    <property type="entry name" value="Regulator of chromosome condensation 1/beta-lactamase-inhibitor protein II"/>
    <property type="match status" value="2"/>
</dbReference>
<evidence type="ECO:0000313" key="5">
    <source>
        <dbReference type="Proteomes" id="UP000000657"/>
    </source>
</evidence>
<dbReference type="InterPro" id="IPR058923">
    <property type="entry name" value="RCC1-like_dom"/>
</dbReference>
<dbReference type="AlphaFoldDB" id="Q0RR29"/>
<dbReference type="PANTHER" id="PTHR22872">
    <property type="entry name" value="BTK-BINDING PROTEIN-RELATED"/>
    <property type="match status" value="1"/>
</dbReference>
<sequence length="408" mass="41256">MLRRGRLGTGAVALAAAGIVALPAAATAAPARGTPSRQHLAVAGSGTEWSWGYNGLGQLGNGTITNSAVPVRVSGLTGLTDVVGVAAGRYAAYAVRRDGTAWSWGYNAYGQLGNGRITNSTVPVRVSGLTRVVALAGGAVNGYALRQDGTVWAWGYNNYGQLGNGTITNSRVPVRVLGLSRVVAIAGGGTTAYAVRQDGTVWAWGDNDEGQLGNGTTANSPFPVRVTGLSAVIAIAGGQETGYALRRDGTVWAWGANDEGQLGNGTTVSSTVPVAIRNLTGVTAIAASSEGNSGYALRGDGTAWAWGLNNTGQLGNGTDDTSLVPVQVSGSTGLVGVTAISAGSFSGYALRRDGTVWAWGSNFFGQLGNGTTTPAFSLRPVQVSGIARADAIAGGGFSGYTLVNTSIR</sequence>
<dbReference type="InterPro" id="IPR000408">
    <property type="entry name" value="Reg_chr_condens"/>
</dbReference>
<keyword evidence="2" id="KW-0732">Signal</keyword>
<dbReference type="EMBL" id="CT573213">
    <property type="protein sequence ID" value="CAJ59994.1"/>
    <property type="molecule type" value="Genomic_DNA"/>
</dbReference>
<dbReference type="HOGENOM" id="CLU_005210_8_0_11"/>
<evidence type="ECO:0000259" key="3">
    <source>
        <dbReference type="Pfam" id="PF25390"/>
    </source>
</evidence>
<evidence type="ECO:0000256" key="1">
    <source>
        <dbReference type="ARBA" id="ARBA00022737"/>
    </source>
</evidence>
<keyword evidence="5" id="KW-1185">Reference proteome</keyword>
<dbReference type="PANTHER" id="PTHR22872:SF9">
    <property type="entry name" value="X-LINKED RETINITIS PIGMENTOSA GTPASE REGULATOR"/>
    <property type="match status" value="1"/>
</dbReference>
<dbReference type="Pfam" id="PF25390">
    <property type="entry name" value="WD40_RLD"/>
    <property type="match status" value="1"/>
</dbReference>
<dbReference type="KEGG" id="fal:FRAAL1334"/>
<dbReference type="PROSITE" id="PS50012">
    <property type="entry name" value="RCC1_3"/>
    <property type="match status" value="7"/>
</dbReference>
<dbReference type="PRINTS" id="PR00633">
    <property type="entry name" value="RCCNDNSATION"/>
</dbReference>
<dbReference type="RefSeq" id="WP_011602531.1">
    <property type="nucleotide sequence ID" value="NC_008278.1"/>
</dbReference>
<dbReference type="Proteomes" id="UP000000657">
    <property type="component" value="Chromosome"/>
</dbReference>